<organism evidence="2 3">
    <name type="scientific">Pelagibaculum spongiae</name>
    <dbReference type="NCBI Taxonomy" id="2080658"/>
    <lineage>
        <taxon>Bacteria</taxon>
        <taxon>Pseudomonadati</taxon>
        <taxon>Pseudomonadota</taxon>
        <taxon>Gammaproteobacteria</taxon>
        <taxon>Oceanospirillales</taxon>
        <taxon>Pelagibaculum</taxon>
    </lineage>
</organism>
<dbReference type="AlphaFoldDB" id="A0A2V1GXP6"/>
<evidence type="ECO:0000256" key="1">
    <source>
        <dbReference type="SAM" id="Phobius"/>
    </source>
</evidence>
<dbReference type="EMBL" id="QDDL01000002">
    <property type="protein sequence ID" value="PVZ70413.1"/>
    <property type="molecule type" value="Genomic_DNA"/>
</dbReference>
<dbReference type="OrthoDB" id="9182237at2"/>
<comment type="caution">
    <text evidence="2">The sequence shown here is derived from an EMBL/GenBank/DDBJ whole genome shotgun (WGS) entry which is preliminary data.</text>
</comment>
<evidence type="ECO:0000313" key="3">
    <source>
        <dbReference type="Proteomes" id="UP000244906"/>
    </source>
</evidence>
<protein>
    <submittedName>
        <fullName evidence="2">DUF2065 domain-containing protein</fullName>
    </submittedName>
</protein>
<sequence length="60" mass="6610">MNDLWSALALVLVIEGILPFIAPARWKAAMTQAASQNNRFLQLMGLASMTGGLMLLYMVR</sequence>
<accession>A0A2V1GXP6</accession>
<dbReference type="PANTHER" id="PTHR38602">
    <property type="entry name" value="INNER MEMBRANE PROTEIN-RELATED"/>
    <property type="match status" value="1"/>
</dbReference>
<dbReference type="InterPro" id="IPR019201">
    <property type="entry name" value="DUF2065"/>
</dbReference>
<proteinExistence type="predicted"/>
<name>A0A2V1GXP6_9GAMM</name>
<dbReference type="PANTHER" id="PTHR38602:SF1">
    <property type="entry name" value="INNER MEMBRANE PROTEIN"/>
    <property type="match status" value="1"/>
</dbReference>
<dbReference type="RefSeq" id="WP_116686484.1">
    <property type="nucleotide sequence ID" value="NZ_CAWNYD010000002.1"/>
</dbReference>
<feature type="transmembrane region" description="Helical" evidence="1">
    <location>
        <begin position="40"/>
        <end position="59"/>
    </location>
</feature>
<evidence type="ECO:0000313" key="2">
    <source>
        <dbReference type="EMBL" id="PVZ70413.1"/>
    </source>
</evidence>
<gene>
    <name evidence="2" type="ORF">DC094_07425</name>
</gene>
<dbReference type="Pfam" id="PF09838">
    <property type="entry name" value="DUF2065"/>
    <property type="match status" value="1"/>
</dbReference>
<dbReference type="Proteomes" id="UP000244906">
    <property type="component" value="Unassembled WGS sequence"/>
</dbReference>
<reference evidence="2 3" key="1">
    <citation type="submission" date="2018-04" db="EMBL/GenBank/DDBJ databases">
        <title>Thalassorhabdus spongiae gen. nov., sp. nov., isolated from a marine sponge in South-West Iceland.</title>
        <authorList>
            <person name="Knobloch S."/>
            <person name="Daussin A."/>
            <person name="Johannsson R."/>
            <person name="Marteinsson V.T."/>
        </authorList>
    </citation>
    <scope>NUCLEOTIDE SEQUENCE [LARGE SCALE GENOMIC DNA]</scope>
    <source>
        <strain evidence="2 3">Hp12</strain>
    </source>
</reference>
<keyword evidence="1" id="KW-0812">Transmembrane</keyword>
<keyword evidence="3" id="KW-1185">Reference proteome</keyword>
<keyword evidence="1" id="KW-0472">Membrane</keyword>
<keyword evidence="1" id="KW-1133">Transmembrane helix</keyword>